<dbReference type="PROSITE" id="PS50055">
    <property type="entry name" value="TYR_PHOSPHATASE_PTP"/>
    <property type="match status" value="1"/>
</dbReference>
<comment type="similarity">
    <text evidence="2">Belongs to the protein-tyrosine phosphatase family. Non-receptor class 1 subfamily.</text>
</comment>
<keyword evidence="5" id="KW-0378">Hydrolase</keyword>
<evidence type="ECO:0000256" key="8">
    <source>
        <dbReference type="SAM" id="MobiDB-lite"/>
    </source>
</evidence>
<feature type="compositionally biased region" description="Basic and acidic residues" evidence="8">
    <location>
        <begin position="311"/>
        <end position="322"/>
    </location>
</feature>
<evidence type="ECO:0000313" key="11">
    <source>
        <dbReference type="EMBL" id="CAL8096595.1"/>
    </source>
</evidence>
<dbReference type="PRINTS" id="PR00700">
    <property type="entry name" value="PRTYPHPHTASE"/>
</dbReference>
<evidence type="ECO:0000256" key="7">
    <source>
        <dbReference type="ARBA" id="ARBA00023136"/>
    </source>
</evidence>
<dbReference type="EC" id="3.1.3.48" evidence="3"/>
<feature type="domain" description="Tyrosine-protein phosphatase" evidence="9">
    <location>
        <begin position="22"/>
        <end position="285"/>
    </location>
</feature>
<keyword evidence="7" id="KW-0472">Membrane</keyword>
<dbReference type="InterPro" id="IPR051985">
    <property type="entry name" value="NR_tyrosine_phosphatase"/>
</dbReference>
<organism evidence="11 12">
    <name type="scientific">Orchesella dallaii</name>
    <dbReference type="NCBI Taxonomy" id="48710"/>
    <lineage>
        <taxon>Eukaryota</taxon>
        <taxon>Metazoa</taxon>
        <taxon>Ecdysozoa</taxon>
        <taxon>Arthropoda</taxon>
        <taxon>Hexapoda</taxon>
        <taxon>Collembola</taxon>
        <taxon>Entomobryomorpha</taxon>
        <taxon>Entomobryoidea</taxon>
        <taxon>Orchesellidae</taxon>
        <taxon>Orchesellinae</taxon>
        <taxon>Orchesella</taxon>
    </lineage>
</organism>
<evidence type="ECO:0000256" key="6">
    <source>
        <dbReference type="ARBA" id="ARBA00022912"/>
    </source>
</evidence>
<dbReference type="Gene3D" id="3.90.190.10">
    <property type="entry name" value="Protein tyrosine phosphatase superfamily"/>
    <property type="match status" value="1"/>
</dbReference>
<name>A0ABP1QBA3_9HEXA</name>
<feature type="compositionally biased region" description="Low complexity" evidence="8">
    <location>
        <begin position="494"/>
        <end position="507"/>
    </location>
</feature>
<proteinExistence type="inferred from homology"/>
<dbReference type="Pfam" id="PF00102">
    <property type="entry name" value="Y_phosphatase"/>
    <property type="match status" value="1"/>
</dbReference>
<dbReference type="PANTHER" id="PTHR46047">
    <property type="entry name" value="TYROSINE-PROTEIN PHOSPHATASE NON-RECEPTOR TYPE 61F"/>
    <property type="match status" value="1"/>
</dbReference>
<evidence type="ECO:0000256" key="5">
    <source>
        <dbReference type="ARBA" id="ARBA00022801"/>
    </source>
</evidence>
<feature type="compositionally biased region" description="Acidic residues" evidence="8">
    <location>
        <begin position="299"/>
        <end position="310"/>
    </location>
</feature>
<dbReference type="PROSITE" id="PS50056">
    <property type="entry name" value="TYR_PHOSPHATASE_2"/>
    <property type="match status" value="1"/>
</dbReference>
<dbReference type="InterPro" id="IPR000242">
    <property type="entry name" value="PTP_cat"/>
</dbReference>
<evidence type="ECO:0000256" key="4">
    <source>
        <dbReference type="ARBA" id="ARBA00022553"/>
    </source>
</evidence>
<feature type="region of interest" description="Disordered" evidence="8">
    <location>
        <begin position="297"/>
        <end position="325"/>
    </location>
</feature>
<evidence type="ECO:0000256" key="3">
    <source>
        <dbReference type="ARBA" id="ARBA00013064"/>
    </source>
</evidence>
<dbReference type="CDD" id="cd14545">
    <property type="entry name" value="PTPc-N1_2"/>
    <property type="match status" value="1"/>
</dbReference>
<comment type="subcellular location">
    <subcellularLocation>
        <location evidence="1">Endomembrane system</location>
    </subcellularLocation>
</comment>
<dbReference type="SUPFAM" id="SSF52799">
    <property type="entry name" value="(Phosphotyrosine protein) phosphatases II"/>
    <property type="match status" value="1"/>
</dbReference>
<gene>
    <name evidence="11" type="ORF">ODALV1_LOCUS9400</name>
</gene>
<keyword evidence="4" id="KW-0597">Phosphoprotein</keyword>
<feature type="region of interest" description="Disordered" evidence="8">
    <location>
        <begin position="456"/>
        <end position="519"/>
    </location>
</feature>
<dbReference type="InterPro" id="IPR029021">
    <property type="entry name" value="Prot-tyrosine_phosphatase-like"/>
</dbReference>
<evidence type="ECO:0000259" key="10">
    <source>
        <dbReference type="PROSITE" id="PS50056"/>
    </source>
</evidence>
<dbReference type="Proteomes" id="UP001642540">
    <property type="component" value="Unassembled WGS sequence"/>
</dbReference>
<evidence type="ECO:0000313" key="12">
    <source>
        <dbReference type="Proteomes" id="UP001642540"/>
    </source>
</evidence>
<feature type="compositionally biased region" description="Acidic residues" evidence="8">
    <location>
        <begin position="477"/>
        <end position="493"/>
    </location>
</feature>
<feature type="region of interest" description="Disordered" evidence="8">
    <location>
        <begin position="339"/>
        <end position="437"/>
    </location>
</feature>
<dbReference type="PANTHER" id="PTHR46047:SF3">
    <property type="entry name" value="TYROSINE-PROTEIN PHOSPHATASE NON-RECEPTOR TYPE 61F"/>
    <property type="match status" value="1"/>
</dbReference>
<feature type="compositionally biased region" description="Basic and acidic residues" evidence="8">
    <location>
        <begin position="375"/>
        <end position="386"/>
    </location>
</feature>
<evidence type="ECO:0000256" key="1">
    <source>
        <dbReference type="ARBA" id="ARBA00004308"/>
    </source>
</evidence>
<protein>
    <recommendedName>
        <fullName evidence="3">protein-tyrosine-phosphatase</fullName>
        <ecNumber evidence="3">3.1.3.48</ecNumber>
    </recommendedName>
</protein>
<sequence length="519" mass="58620">MIEEHLKLIRGEVDNIDKRIGWNSLYQTIRAESSAHDFPCAAAKSAANKILNRYRDVSPFDHSRVVLSKGSDYINASLVQVSRAGRRYILTQGPLPHTAGHFWLMIWEQNSRAILMLNKVIEKNQIKCHQYWPLGAIQRENDVMEFHDVDLRVRYMSEEQSRNFVVRTLRVEDMTTSETREVLQFHYTTWPDFGVPSTPRTFLHFLQVVRDSGVLNANVGPPVVHCSAGIGRSGTFCLVDSCLLMMEEGLTVNVKDVLMDMRKFRMGLIQTADQLRFSYLAILEGLQQLAEGKKRFISDENENGDTDVIEVDDKPAPPRRIDSLTTSVQDELYRRLIQARGMEPTDRPLPDIPTSSSEEESSEDSMIDEDDIDDDSAKSDSSKEEPVLPTPVESQVITNSETSESSKVEEPVEVAVNNTTEVKTNGVAADENNLRRRAKNEALREKIKDIKAHQKEAEAMQGFYRSPKTKRRKESKEDEDGGDDIEGIGDDVELPVSSESLPPVSLVTDETTESSNETK</sequence>
<reference evidence="11 12" key="1">
    <citation type="submission" date="2024-08" db="EMBL/GenBank/DDBJ databases">
        <authorList>
            <person name="Cucini C."/>
            <person name="Frati F."/>
        </authorList>
    </citation>
    <scope>NUCLEOTIDE SEQUENCE [LARGE SCALE GENOMIC DNA]</scope>
</reference>
<keyword evidence="6" id="KW-0904">Protein phosphatase</keyword>
<dbReference type="InterPro" id="IPR003595">
    <property type="entry name" value="Tyr_Pase_cat"/>
</dbReference>
<evidence type="ECO:0000259" key="9">
    <source>
        <dbReference type="PROSITE" id="PS50055"/>
    </source>
</evidence>
<dbReference type="EMBL" id="CAXLJM020000028">
    <property type="protein sequence ID" value="CAL8096595.1"/>
    <property type="molecule type" value="Genomic_DNA"/>
</dbReference>
<feature type="domain" description="Tyrosine specific protein phosphatases" evidence="10">
    <location>
        <begin position="200"/>
        <end position="276"/>
    </location>
</feature>
<dbReference type="PROSITE" id="PS00383">
    <property type="entry name" value="TYR_PHOSPHATASE_1"/>
    <property type="match status" value="1"/>
</dbReference>
<dbReference type="SMART" id="SM00194">
    <property type="entry name" value="PTPc"/>
    <property type="match status" value="1"/>
</dbReference>
<comment type="caution">
    <text evidence="11">The sequence shown here is derived from an EMBL/GenBank/DDBJ whole genome shotgun (WGS) entry which is preliminary data.</text>
</comment>
<keyword evidence="12" id="KW-1185">Reference proteome</keyword>
<accession>A0ABP1QBA3</accession>
<evidence type="ECO:0000256" key="2">
    <source>
        <dbReference type="ARBA" id="ARBA00009701"/>
    </source>
</evidence>
<feature type="compositionally biased region" description="Acidic residues" evidence="8">
    <location>
        <begin position="357"/>
        <end position="374"/>
    </location>
</feature>
<dbReference type="InterPro" id="IPR016130">
    <property type="entry name" value="Tyr_Pase_AS"/>
</dbReference>
<dbReference type="InterPro" id="IPR000387">
    <property type="entry name" value="Tyr_Pase_dom"/>
</dbReference>
<dbReference type="SMART" id="SM00404">
    <property type="entry name" value="PTPc_motif"/>
    <property type="match status" value="1"/>
</dbReference>